<accession>A0A7I5EBX3</accession>
<keyword evidence="2" id="KW-1185">Reference proteome</keyword>
<keyword evidence="1" id="KW-0472">Membrane</keyword>
<dbReference type="WBParaSite" id="HCON_00130150-00001">
    <property type="protein sequence ID" value="HCON_00130150-00001"/>
    <property type="gene ID" value="HCON_00130150"/>
</dbReference>
<feature type="transmembrane region" description="Helical" evidence="1">
    <location>
        <begin position="53"/>
        <end position="86"/>
    </location>
</feature>
<dbReference type="AlphaFoldDB" id="A0A7I5EBX3"/>
<dbReference type="Proteomes" id="UP000025227">
    <property type="component" value="Unplaced"/>
</dbReference>
<keyword evidence="1" id="KW-1133">Transmembrane helix</keyword>
<keyword evidence="1" id="KW-0812">Transmembrane</keyword>
<sequence length="131" mass="14707">CIYSIKELSRLLIVYLMQLTLFYALVSIRELFSHGGDCRKVMVGRNTAIMTRSLLICIQEVAYGIAVATGVVALMQLLLIPFFWLIDLMKYKGIVTATVSHSRSRAVTVVKFRVMICPCVCTCACYMLSLI</sequence>
<feature type="transmembrane region" description="Helical" evidence="1">
    <location>
        <begin position="12"/>
        <end position="32"/>
    </location>
</feature>
<name>A0A7I5EBX3_HAECO</name>
<proteinExistence type="predicted"/>
<evidence type="ECO:0000256" key="1">
    <source>
        <dbReference type="SAM" id="Phobius"/>
    </source>
</evidence>
<organism evidence="2 3">
    <name type="scientific">Haemonchus contortus</name>
    <name type="common">Barber pole worm</name>
    <dbReference type="NCBI Taxonomy" id="6289"/>
    <lineage>
        <taxon>Eukaryota</taxon>
        <taxon>Metazoa</taxon>
        <taxon>Ecdysozoa</taxon>
        <taxon>Nematoda</taxon>
        <taxon>Chromadorea</taxon>
        <taxon>Rhabditida</taxon>
        <taxon>Rhabditina</taxon>
        <taxon>Rhabditomorpha</taxon>
        <taxon>Strongyloidea</taxon>
        <taxon>Trichostrongylidae</taxon>
        <taxon>Haemonchus</taxon>
    </lineage>
</organism>
<reference evidence="3" key="1">
    <citation type="submission" date="2020-12" db="UniProtKB">
        <authorList>
            <consortium name="WormBaseParasite"/>
        </authorList>
    </citation>
    <scope>IDENTIFICATION</scope>
    <source>
        <strain evidence="3">MHco3</strain>
    </source>
</reference>
<evidence type="ECO:0000313" key="3">
    <source>
        <dbReference type="WBParaSite" id="HCON_00130150-00001"/>
    </source>
</evidence>
<protein>
    <submittedName>
        <fullName evidence="3">Aa_trans domain-containing protein</fullName>
    </submittedName>
</protein>
<evidence type="ECO:0000313" key="2">
    <source>
        <dbReference type="Proteomes" id="UP000025227"/>
    </source>
</evidence>